<organism evidence="2 3">
    <name type="scientific">Tissierella creatinophila DSM 6911</name>
    <dbReference type="NCBI Taxonomy" id="1123403"/>
    <lineage>
        <taxon>Bacteria</taxon>
        <taxon>Bacillati</taxon>
        <taxon>Bacillota</taxon>
        <taxon>Tissierellia</taxon>
        <taxon>Tissierellales</taxon>
        <taxon>Tissierellaceae</taxon>
        <taxon>Tissierella</taxon>
    </lineage>
</organism>
<dbReference type="EMBL" id="LTDM01000022">
    <property type="protein sequence ID" value="OLS02576.1"/>
    <property type="molecule type" value="Genomic_DNA"/>
</dbReference>
<dbReference type="InterPro" id="IPR038461">
    <property type="entry name" value="Schlafen_AlbA_2_dom_sf"/>
</dbReference>
<name>A0A1U7M5L7_TISCR</name>
<dbReference type="Gene3D" id="3.30.950.30">
    <property type="entry name" value="Schlafen, AAA domain"/>
    <property type="match status" value="1"/>
</dbReference>
<evidence type="ECO:0000259" key="1">
    <source>
        <dbReference type="Pfam" id="PF04326"/>
    </source>
</evidence>
<reference evidence="2 3" key="1">
    <citation type="submission" date="2016-02" db="EMBL/GenBank/DDBJ databases">
        <title>Genome sequence of Tissierella creatinophila DSM 6911.</title>
        <authorList>
            <person name="Poehlein A."/>
            <person name="Daniel R."/>
        </authorList>
    </citation>
    <scope>NUCLEOTIDE SEQUENCE [LARGE SCALE GENOMIC DNA]</scope>
    <source>
        <strain evidence="2 3">DSM 6911</strain>
    </source>
</reference>
<evidence type="ECO:0000313" key="3">
    <source>
        <dbReference type="Proteomes" id="UP000186112"/>
    </source>
</evidence>
<proteinExistence type="predicted"/>
<accession>A0A1U7M5L7</accession>
<dbReference type="InterPro" id="IPR007421">
    <property type="entry name" value="Schlafen_AlbA_2_dom"/>
</dbReference>
<dbReference type="Pfam" id="PF04326">
    <property type="entry name" value="SLFN_AlbA_2"/>
    <property type="match status" value="1"/>
</dbReference>
<dbReference type="RefSeq" id="WP_233120162.1">
    <property type="nucleotide sequence ID" value="NZ_LTDM01000022.1"/>
</dbReference>
<evidence type="ECO:0000313" key="2">
    <source>
        <dbReference type="EMBL" id="OLS02576.1"/>
    </source>
</evidence>
<sequence length="376" mass="45656">MKQEILELLNLNQEGSYWDFKKEWYLKEKKVDLLHDIICMANNLENKDAFIIIGIDDEGKVKGIENDINRKNTQMIVDLLKDKKFAGDIRPKVYVETIFIMGKKIDIIVIKNSYNTPYYLTERYKNVIANNIYTRVMDTNTPKDKSADIHHIEYLWKKRFRLISTPLERIKYYLEKTDEWLDSPTNWETVKKYNKYYPEFTIEYTLEDHGNAYQYYLFNQTDIRPHWNEIRIFYHQTLLSTLEGINLDGGRYLTPVPLTDGLSLGGYNRWDIVFKYFIKDTLRYTIHQFYYDSNKGDERIAHDKFKDCVLVFKSEEEKEVFKQYVLNVWHRKEEYSKDIRTPHFPDIRGYKMEEFEKQYKDVQILKRIFDEFRELY</sequence>
<dbReference type="PANTHER" id="PTHR30595:SF6">
    <property type="entry name" value="SCHLAFEN ALBA-2 DOMAIN-CONTAINING PROTEIN"/>
    <property type="match status" value="1"/>
</dbReference>
<dbReference type="AlphaFoldDB" id="A0A1U7M5L7"/>
<feature type="domain" description="Schlafen AlbA-2" evidence="1">
    <location>
        <begin position="14"/>
        <end position="142"/>
    </location>
</feature>
<keyword evidence="3" id="KW-1185">Reference proteome</keyword>
<gene>
    <name evidence="2" type="ORF">TICRE_13770</name>
</gene>
<protein>
    <submittedName>
        <fullName evidence="2">Divergent AAA domain protein</fullName>
    </submittedName>
</protein>
<comment type="caution">
    <text evidence="2">The sequence shown here is derived from an EMBL/GenBank/DDBJ whole genome shotgun (WGS) entry which is preliminary data.</text>
</comment>
<dbReference type="PANTHER" id="PTHR30595">
    <property type="entry name" value="GLPR-RELATED TRANSCRIPTIONAL REPRESSOR"/>
    <property type="match status" value="1"/>
</dbReference>
<dbReference type="Proteomes" id="UP000186112">
    <property type="component" value="Unassembled WGS sequence"/>
</dbReference>